<evidence type="ECO:0000313" key="2">
    <source>
        <dbReference type="Proteomes" id="UP001596461"/>
    </source>
</evidence>
<keyword evidence="2" id="KW-1185">Reference proteome</keyword>
<dbReference type="RefSeq" id="WP_284033383.1">
    <property type="nucleotide sequence ID" value="NZ_CP126155.1"/>
</dbReference>
<dbReference type="GeneID" id="81127003"/>
<sequence length="270" mass="31381">MTERHDPAVDRLLRESGRRILDRLPTLEEPLVAVRDRYARTRIRLRTIANTLRYDAPPEPYRLLRIDPTSVEYGVGFGVPKYTQAGVVVGGDWDREGFRFADLDVFRAYVAHFEHDVPWEETPFYDRIVDEIAGGKERWGCATEAQFRTRCDRIDELYDRLRTDGYRTQSELLVEGDDPIRHRRRTELLTERLKDEIAVHIARDGEILFGDGRNRLSMAKLIGLETVPVRVLRRHNGWQAVRDAYVRGEEWARAYAGHPDLAYLEFGDAA</sequence>
<evidence type="ECO:0000313" key="1">
    <source>
        <dbReference type="EMBL" id="MFC7068800.1"/>
    </source>
</evidence>
<dbReference type="EMBL" id="JBHTAH010000002">
    <property type="protein sequence ID" value="MFC7068800.1"/>
    <property type="molecule type" value="Genomic_DNA"/>
</dbReference>
<name>A0ABD5WBB9_9EURY</name>
<reference evidence="1 2" key="1">
    <citation type="journal article" date="2019" name="Int. J. Syst. Evol. Microbiol.">
        <title>The Global Catalogue of Microorganisms (GCM) 10K type strain sequencing project: providing services to taxonomists for standard genome sequencing and annotation.</title>
        <authorList>
            <consortium name="The Broad Institute Genomics Platform"/>
            <consortium name="The Broad Institute Genome Sequencing Center for Infectious Disease"/>
            <person name="Wu L."/>
            <person name="Ma J."/>
        </authorList>
    </citation>
    <scope>NUCLEOTIDE SEQUENCE [LARGE SCALE GENOMIC DNA]</scope>
    <source>
        <strain evidence="1 2">DT31</strain>
    </source>
</reference>
<gene>
    <name evidence="1" type="ORF">ACFQL9_04025</name>
</gene>
<accession>A0ABD5WBB9</accession>
<protein>
    <submittedName>
        <fullName evidence="1">Uncharacterized protein</fullName>
    </submittedName>
</protein>
<comment type="caution">
    <text evidence="1">The sequence shown here is derived from an EMBL/GenBank/DDBJ whole genome shotgun (WGS) entry which is preliminary data.</text>
</comment>
<organism evidence="1 2">
    <name type="scientific">Halobaculum lipolyticum</name>
    <dbReference type="NCBI Taxonomy" id="3032001"/>
    <lineage>
        <taxon>Archaea</taxon>
        <taxon>Methanobacteriati</taxon>
        <taxon>Methanobacteriota</taxon>
        <taxon>Stenosarchaea group</taxon>
        <taxon>Halobacteria</taxon>
        <taxon>Halobacteriales</taxon>
        <taxon>Haloferacaceae</taxon>
        <taxon>Halobaculum</taxon>
    </lineage>
</organism>
<proteinExistence type="predicted"/>
<dbReference type="Proteomes" id="UP001596461">
    <property type="component" value="Unassembled WGS sequence"/>
</dbReference>
<dbReference type="AlphaFoldDB" id="A0ABD5WBB9"/>